<evidence type="ECO:0000313" key="2">
    <source>
        <dbReference type="EMBL" id="MDQ0190628.1"/>
    </source>
</evidence>
<gene>
    <name evidence="2" type="ORF">J2S03_002495</name>
</gene>
<feature type="compositionally biased region" description="Basic residues" evidence="1">
    <location>
        <begin position="173"/>
        <end position="185"/>
    </location>
</feature>
<organism evidence="2 3">
    <name type="scientific">Alicyclobacillus cycloheptanicus</name>
    <dbReference type="NCBI Taxonomy" id="1457"/>
    <lineage>
        <taxon>Bacteria</taxon>
        <taxon>Bacillati</taxon>
        <taxon>Bacillota</taxon>
        <taxon>Bacilli</taxon>
        <taxon>Bacillales</taxon>
        <taxon>Alicyclobacillaceae</taxon>
        <taxon>Alicyclobacillus</taxon>
    </lineage>
</organism>
<evidence type="ECO:0000256" key="1">
    <source>
        <dbReference type="SAM" id="MobiDB-lite"/>
    </source>
</evidence>
<comment type="caution">
    <text evidence="2">The sequence shown here is derived from an EMBL/GenBank/DDBJ whole genome shotgun (WGS) entry which is preliminary data.</text>
</comment>
<proteinExistence type="predicted"/>
<feature type="region of interest" description="Disordered" evidence="1">
    <location>
        <begin position="173"/>
        <end position="214"/>
    </location>
</feature>
<dbReference type="EMBL" id="JAUSTP010000021">
    <property type="protein sequence ID" value="MDQ0190628.1"/>
    <property type="molecule type" value="Genomic_DNA"/>
</dbReference>
<dbReference type="RefSeq" id="WP_274456596.1">
    <property type="nucleotide sequence ID" value="NZ_CP067097.1"/>
</dbReference>
<sequence length="362" mass="39406">MIYAISSQATADSVRGVLGDADIVQTVKDCRDSLSEAQRLPVDTMLLDVATIHSADDVLAYQTTVRQCPRIVLLAPDAVPGNKTIGQLVSYGVYDIVTDLDRLRQVIDGPAATIVQAARWIIRNNHKQDLGKNVKIVKQLPNVSRIGRRVVSAIAQGCRRLGAVAMSSVMISRHKQQDRKAKKAVGKTSASLKQGINDEPTLSAFSEEDTTTNNTTESMCTVDVAVPDPVSFADHIWDEPKPVKSETQSEPAQLNPKMPYTHRQSVLYRHVLGAITVESWALARAVILLAWRAAVLGVQLLPYALGAEVAVLLGYLPHWTGMPAQGYWSIAQAVDPRVPSMQSAWHYVIHFASFVGRGGGKA</sequence>
<evidence type="ECO:0008006" key="4">
    <source>
        <dbReference type="Google" id="ProtNLM"/>
    </source>
</evidence>
<dbReference type="Proteomes" id="UP001232973">
    <property type="component" value="Unassembled WGS sequence"/>
</dbReference>
<name>A0ABT9XJZ3_9BACL</name>
<keyword evidence="3" id="KW-1185">Reference proteome</keyword>
<reference evidence="2 3" key="1">
    <citation type="submission" date="2023-07" db="EMBL/GenBank/DDBJ databases">
        <title>Genomic Encyclopedia of Type Strains, Phase IV (KMG-IV): sequencing the most valuable type-strain genomes for metagenomic binning, comparative biology and taxonomic classification.</title>
        <authorList>
            <person name="Goeker M."/>
        </authorList>
    </citation>
    <scope>NUCLEOTIDE SEQUENCE [LARGE SCALE GENOMIC DNA]</scope>
    <source>
        <strain evidence="2 3">DSM 4006</strain>
    </source>
</reference>
<evidence type="ECO:0000313" key="3">
    <source>
        <dbReference type="Proteomes" id="UP001232973"/>
    </source>
</evidence>
<protein>
    <recommendedName>
        <fullName evidence="4">Response regulatory domain-containing protein</fullName>
    </recommendedName>
</protein>
<accession>A0ABT9XJZ3</accession>